<comment type="caution">
    <text evidence="1">The sequence shown here is derived from an EMBL/GenBank/DDBJ whole genome shotgun (WGS) entry which is preliminary data.</text>
</comment>
<accession>A0A520LK27</accession>
<protein>
    <submittedName>
        <fullName evidence="1">Formate dehydrogenase</fullName>
    </submittedName>
</protein>
<proteinExistence type="predicted"/>
<dbReference type="Pfam" id="PF13510">
    <property type="entry name" value="Fer2_4"/>
    <property type="match status" value="1"/>
</dbReference>
<evidence type="ECO:0000313" key="2">
    <source>
        <dbReference type="Proteomes" id="UP000318148"/>
    </source>
</evidence>
<reference evidence="1 2" key="1">
    <citation type="submission" date="2019-02" db="EMBL/GenBank/DDBJ databases">
        <title>Prokaryotic population dynamics and viral predation in marine succession experiment using metagenomics: the confinement effect.</title>
        <authorList>
            <person name="Haro-Moreno J.M."/>
            <person name="Rodriguez-Valera F."/>
            <person name="Lopez-Perez M."/>
        </authorList>
    </citation>
    <scope>NUCLEOTIDE SEQUENCE [LARGE SCALE GENOMIC DNA]</scope>
    <source>
        <strain evidence="1">MED-G169</strain>
    </source>
</reference>
<name>A0A520LK27_9GAMM</name>
<sequence length="52" mass="5737">MISFYTPQKDFGTQESLDQEMINLFVDGKSISVKKGTSVMRAAAENGVKIPK</sequence>
<feature type="non-terminal residue" evidence="1">
    <location>
        <position position="52"/>
    </location>
</feature>
<gene>
    <name evidence="1" type="ORF">EVB02_03665</name>
</gene>
<dbReference type="SUPFAM" id="SSF54292">
    <property type="entry name" value="2Fe-2S ferredoxin-like"/>
    <property type="match status" value="1"/>
</dbReference>
<organism evidence="1 2">
    <name type="scientific">SAR92 clade bacterium</name>
    <dbReference type="NCBI Taxonomy" id="2315479"/>
    <lineage>
        <taxon>Bacteria</taxon>
        <taxon>Pseudomonadati</taxon>
        <taxon>Pseudomonadota</taxon>
        <taxon>Gammaproteobacteria</taxon>
        <taxon>Cellvibrionales</taxon>
        <taxon>Porticoccaceae</taxon>
        <taxon>SAR92 clade</taxon>
    </lineage>
</organism>
<evidence type="ECO:0000313" key="1">
    <source>
        <dbReference type="EMBL" id="RZO05048.1"/>
    </source>
</evidence>
<dbReference type="GO" id="GO:0051536">
    <property type="term" value="F:iron-sulfur cluster binding"/>
    <property type="evidence" value="ECO:0007669"/>
    <property type="project" value="InterPro"/>
</dbReference>
<dbReference type="Gene3D" id="3.10.20.740">
    <property type="match status" value="1"/>
</dbReference>
<dbReference type="EMBL" id="SHBO01000049">
    <property type="protein sequence ID" value="RZO05048.1"/>
    <property type="molecule type" value="Genomic_DNA"/>
</dbReference>
<dbReference type="InterPro" id="IPR036010">
    <property type="entry name" value="2Fe-2S_ferredoxin-like_sf"/>
</dbReference>
<dbReference type="Proteomes" id="UP000318148">
    <property type="component" value="Unassembled WGS sequence"/>
</dbReference>
<dbReference type="AlphaFoldDB" id="A0A520LK27"/>